<keyword evidence="2" id="KW-0472">Membrane</keyword>
<organism evidence="3 4">
    <name type="scientific">Leuconostoc kimchii</name>
    <dbReference type="NCBI Taxonomy" id="136609"/>
    <lineage>
        <taxon>Bacteria</taxon>
        <taxon>Bacillati</taxon>
        <taxon>Bacillota</taxon>
        <taxon>Bacilli</taxon>
        <taxon>Lactobacillales</taxon>
        <taxon>Lactobacillaceae</taxon>
        <taxon>Leuconostoc</taxon>
    </lineage>
</organism>
<evidence type="ECO:0000256" key="2">
    <source>
        <dbReference type="SAM" id="Phobius"/>
    </source>
</evidence>
<gene>
    <name evidence="3" type="ORF">EW139_03730</name>
</gene>
<evidence type="ECO:0000256" key="1">
    <source>
        <dbReference type="ARBA" id="ARBA00010894"/>
    </source>
</evidence>
<evidence type="ECO:0000313" key="3">
    <source>
        <dbReference type="EMBL" id="QBR47278.1"/>
    </source>
</evidence>
<dbReference type="PANTHER" id="PTHR33219:SF14">
    <property type="entry name" value="PROTEIN COFACTOR ASSEMBLY OF COMPLEX C SUBUNIT B CCB3, CHLOROPLASTIC-RELATED"/>
    <property type="match status" value="1"/>
</dbReference>
<accession>A0ABX5SL71</accession>
<dbReference type="Pfam" id="PF02325">
    <property type="entry name" value="CCB3_YggT"/>
    <property type="match status" value="1"/>
</dbReference>
<dbReference type="PANTHER" id="PTHR33219">
    <property type="entry name" value="YLMG HOMOLOG PROTEIN 2, CHLOROPLASTIC"/>
    <property type="match status" value="1"/>
</dbReference>
<protein>
    <submittedName>
        <fullName evidence="3">YggT family protein</fullName>
    </submittedName>
</protein>
<keyword evidence="2" id="KW-0812">Transmembrane</keyword>
<dbReference type="RefSeq" id="WP_013102609.1">
    <property type="nucleotide sequence ID" value="NZ_CP037939.1"/>
</dbReference>
<dbReference type="Proteomes" id="UP000295756">
    <property type="component" value="Chromosome"/>
</dbReference>
<comment type="similarity">
    <text evidence="1">Belongs to the YggT family.</text>
</comment>
<keyword evidence="2" id="KW-1133">Transmembrane helix</keyword>
<sequence length="89" mass="10150">MIEILNWIVRIARYYEYAIVIYVLMSWLPGAQQSTLGRWLHRIVSPYLNLFRIIPPIGGMIDISPIVAILALNFAISGLTHLVLLFVVV</sequence>
<dbReference type="EMBL" id="CP037939">
    <property type="protein sequence ID" value="QBR47278.1"/>
    <property type="molecule type" value="Genomic_DNA"/>
</dbReference>
<keyword evidence="4" id="KW-1185">Reference proteome</keyword>
<dbReference type="InterPro" id="IPR003425">
    <property type="entry name" value="CCB3/YggT"/>
</dbReference>
<feature type="transmembrane region" description="Helical" evidence="2">
    <location>
        <begin position="66"/>
        <end position="88"/>
    </location>
</feature>
<name>A0ABX5SL71_9LACO</name>
<reference evidence="3 4" key="1">
    <citation type="submission" date="2019-03" db="EMBL/GenBank/DDBJ databases">
        <title>Complete Genome Sequence of Leuconostoc kimchii strain NKJ218 Isolated from Homemade Kimchi.</title>
        <authorList>
            <person name="Jung J.Y."/>
            <person name="Jin H.M."/>
            <person name="Jung J.-W."/>
            <person name="Lee S.-Y."/>
            <person name="Ryu B.-G."/>
            <person name="Han S.-S."/>
            <person name="Kang H.K."/>
            <person name="Choi H.W."/>
            <person name="Chung E.J."/>
            <person name="Choi K.-M."/>
        </authorList>
    </citation>
    <scope>NUCLEOTIDE SEQUENCE [LARGE SCALE GENOMIC DNA]</scope>
    <source>
        <strain evidence="3 4">NKJ218</strain>
    </source>
</reference>
<evidence type="ECO:0000313" key="4">
    <source>
        <dbReference type="Proteomes" id="UP000295756"/>
    </source>
</evidence>
<proteinExistence type="inferred from homology"/>
<feature type="transmembrane region" description="Helical" evidence="2">
    <location>
        <begin position="12"/>
        <end position="30"/>
    </location>
</feature>